<keyword evidence="7 9" id="KW-0808">Transferase</keyword>
<feature type="binding site" evidence="9">
    <location>
        <position position="10"/>
    </location>
    <ligand>
        <name>S-adenosyl-L-methionine</name>
        <dbReference type="ChEBI" id="CHEBI:59789"/>
    </ligand>
</feature>
<dbReference type="Pfam" id="PF05724">
    <property type="entry name" value="TPMT"/>
    <property type="match status" value="1"/>
</dbReference>
<name>A0AB32ZWQ9_ALTME</name>
<dbReference type="GO" id="GO:0005737">
    <property type="term" value="C:cytoplasm"/>
    <property type="evidence" value="ECO:0007669"/>
    <property type="project" value="UniProtKB-SubCell"/>
</dbReference>
<dbReference type="InterPro" id="IPR025835">
    <property type="entry name" value="Thiopurine_S-MeTrfase"/>
</dbReference>
<dbReference type="AlphaFoldDB" id="A0AB32ZWQ9"/>
<dbReference type="NCBIfam" id="NF009732">
    <property type="entry name" value="PRK13255.1"/>
    <property type="match status" value="1"/>
</dbReference>
<keyword evidence="8 9" id="KW-0949">S-adenosyl-L-methionine</keyword>
<keyword evidence="5 9" id="KW-0963">Cytoplasm</keyword>
<evidence type="ECO:0000256" key="7">
    <source>
        <dbReference type="ARBA" id="ARBA00022679"/>
    </source>
</evidence>
<evidence type="ECO:0000256" key="9">
    <source>
        <dbReference type="HAMAP-Rule" id="MF_00812"/>
    </source>
</evidence>
<dbReference type="FunFam" id="3.40.50.150:FF:000101">
    <property type="entry name" value="Thiopurine S-methyltransferase"/>
    <property type="match status" value="1"/>
</dbReference>
<dbReference type="InterPro" id="IPR029063">
    <property type="entry name" value="SAM-dependent_MTases_sf"/>
</dbReference>
<feature type="binding site" evidence="9">
    <location>
        <position position="71"/>
    </location>
    <ligand>
        <name>S-adenosyl-L-methionine</name>
        <dbReference type="ChEBI" id="CHEBI:59789"/>
    </ligand>
</feature>
<dbReference type="PANTHER" id="PTHR10259">
    <property type="entry name" value="THIOPURINE S-METHYLTRANSFERASE"/>
    <property type="match status" value="1"/>
</dbReference>
<comment type="similarity">
    <text evidence="3 9">Belongs to the class I-like SAM-binding methyltransferase superfamily. TPMT family.</text>
</comment>
<evidence type="ECO:0000313" key="10">
    <source>
        <dbReference type="EMBL" id="AFT74015.1"/>
    </source>
</evidence>
<feature type="binding site" evidence="9">
    <location>
        <position position="50"/>
    </location>
    <ligand>
        <name>S-adenosyl-L-methionine</name>
        <dbReference type="ChEBI" id="CHEBI:59789"/>
    </ligand>
</feature>
<comment type="subcellular location">
    <subcellularLocation>
        <location evidence="2 9">Cytoplasm</location>
    </subcellularLocation>
</comment>
<evidence type="ECO:0000313" key="11">
    <source>
        <dbReference type="Proteomes" id="UP000006296"/>
    </source>
</evidence>
<dbReference type="EMBL" id="CP003844">
    <property type="protein sequence ID" value="AFT74015.1"/>
    <property type="molecule type" value="Genomic_DNA"/>
</dbReference>
<evidence type="ECO:0000256" key="8">
    <source>
        <dbReference type="ARBA" id="ARBA00022691"/>
    </source>
</evidence>
<evidence type="ECO:0000256" key="6">
    <source>
        <dbReference type="ARBA" id="ARBA00022603"/>
    </source>
</evidence>
<gene>
    <name evidence="9" type="primary">tpm</name>
    <name evidence="10" type="ordered locus">AMEC673_06600</name>
</gene>
<dbReference type="KEGG" id="amg:AMEC673_06600"/>
<dbReference type="NCBIfam" id="TIGR03840">
    <property type="entry name" value="TMPT_Se_Te"/>
    <property type="match status" value="1"/>
</dbReference>
<dbReference type="SUPFAM" id="SSF53335">
    <property type="entry name" value="S-adenosyl-L-methionine-dependent methyltransferases"/>
    <property type="match status" value="1"/>
</dbReference>
<evidence type="ECO:0000256" key="5">
    <source>
        <dbReference type="ARBA" id="ARBA00022490"/>
    </source>
</evidence>
<sequence>MEHSFWHSKWQKNEIGFHEPEGNALLVKYASFLFGDDSPSTSLKRIFVPLCGKTRDIGWLLAQGCEVVGAELSEVAIIQLFEELGVEPTVTTTSNGKIYAKDGLTIYVGDIFKLTSSDLGDVTGIYDRAALVALPSPLREQYAAHLMAITQCAPQLIISFEYDQNEMAGPPFSVNEKTVDALYSADFNIQRLERSVLEGGLKGKVDADNLVFALTAK</sequence>
<dbReference type="HAMAP" id="MF_00812">
    <property type="entry name" value="Thiopur_methtran"/>
    <property type="match status" value="1"/>
</dbReference>
<dbReference type="PROSITE" id="PS51585">
    <property type="entry name" value="SAM_MT_TPMT"/>
    <property type="match status" value="1"/>
</dbReference>
<feature type="binding site" evidence="9">
    <location>
        <position position="128"/>
    </location>
    <ligand>
        <name>S-adenosyl-L-methionine</name>
        <dbReference type="ChEBI" id="CHEBI:59789"/>
    </ligand>
</feature>
<dbReference type="Gene3D" id="3.40.50.150">
    <property type="entry name" value="Vaccinia Virus protein VP39"/>
    <property type="match status" value="1"/>
</dbReference>
<dbReference type="InterPro" id="IPR022474">
    <property type="entry name" value="Thiopur_S-MeTfrase_Se/Te_detox"/>
</dbReference>
<proteinExistence type="inferred from homology"/>
<evidence type="ECO:0000256" key="1">
    <source>
        <dbReference type="ARBA" id="ARBA00000903"/>
    </source>
</evidence>
<accession>A0AB32ZWQ9</accession>
<reference evidence="11" key="1">
    <citation type="journal article" date="2012" name="Sci. Rep.">
        <title>Genomes of surface isolates of Alteromonas macleodii: the life of a widespread marine opportunistic copiotroph.</title>
        <authorList>
            <person name="Lopez-Perez M."/>
            <person name="Gonzaga A."/>
            <person name="Martin-Cuadrado A.B."/>
            <person name="Onyshchenko O."/>
            <person name="Ghavidel A."/>
            <person name="Ghai R."/>
            <person name="Rodriguez-Valera F."/>
        </authorList>
    </citation>
    <scope>NUCLEOTIDE SEQUENCE [LARGE SCALE GENOMIC DNA]</scope>
    <source>
        <strain evidence="11">English Channel 673</strain>
    </source>
</reference>
<dbReference type="GO" id="GO:0032259">
    <property type="term" value="P:methylation"/>
    <property type="evidence" value="ECO:0007669"/>
    <property type="project" value="UniProtKB-KW"/>
</dbReference>
<keyword evidence="6 9" id="KW-0489">Methyltransferase</keyword>
<evidence type="ECO:0000256" key="2">
    <source>
        <dbReference type="ARBA" id="ARBA00004496"/>
    </source>
</evidence>
<evidence type="ECO:0000256" key="3">
    <source>
        <dbReference type="ARBA" id="ARBA00008145"/>
    </source>
</evidence>
<dbReference type="Proteomes" id="UP000006296">
    <property type="component" value="Chromosome"/>
</dbReference>
<evidence type="ECO:0000256" key="4">
    <source>
        <dbReference type="ARBA" id="ARBA00011905"/>
    </source>
</evidence>
<dbReference type="PIRSF" id="PIRSF023956">
    <property type="entry name" value="Thiopurine_S-methyltransferase"/>
    <property type="match status" value="1"/>
</dbReference>
<dbReference type="RefSeq" id="WP_014976102.1">
    <property type="nucleotide sequence ID" value="NC_018678.1"/>
</dbReference>
<dbReference type="GO" id="GO:0008119">
    <property type="term" value="F:thiopurine S-methyltransferase activity"/>
    <property type="evidence" value="ECO:0007669"/>
    <property type="project" value="UniProtKB-UniRule"/>
</dbReference>
<dbReference type="GO" id="GO:0010038">
    <property type="term" value="P:response to metal ion"/>
    <property type="evidence" value="ECO:0007669"/>
    <property type="project" value="InterPro"/>
</dbReference>
<protein>
    <recommendedName>
        <fullName evidence="4 9">Thiopurine S-methyltransferase</fullName>
        <ecNumber evidence="4 9">2.1.1.67</ecNumber>
    </recommendedName>
    <alternativeName>
        <fullName evidence="9">Thiopurine methyltransferase</fullName>
    </alternativeName>
</protein>
<dbReference type="InterPro" id="IPR008854">
    <property type="entry name" value="TPMT"/>
</dbReference>
<comment type="catalytic activity">
    <reaction evidence="1 9">
        <text>S-adenosyl-L-methionine + a thiopurine = S-adenosyl-L-homocysteine + a thiopurine S-methylether.</text>
        <dbReference type="EC" id="2.1.1.67"/>
    </reaction>
</comment>
<dbReference type="EC" id="2.1.1.67" evidence="4 9"/>
<organism evidence="10 11">
    <name type="scientific">Alteromonas macleodii (strain English Channel 673)</name>
    <dbReference type="NCBI Taxonomy" id="1004788"/>
    <lineage>
        <taxon>Bacteria</taxon>
        <taxon>Pseudomonadati</taxon>
        <taxon>Pseudomonadota</taxon>
        <taxon>Gammaproteobacteria</taxon>
        <taxon>Alteromonadales</taxon>
        <taxon>Alteromonadaceae</taxon>
        <taxon>Alteromonas/Salinimonas group</taxon>
        <taxon>Alteromonas</taxon>
    </lineage>
</organism>
<dbReference type="PANTHER" id="PTHR10259:SF11">
    <property type="entry name" value="THIOPURINE S-METHYLTRANSFERASE"/>
    <property type="match status" value="1"/>
</dbReference>